<feature type="region of interest" description="Disordered" evidence="7">
    <location>
        <begin position="1"/>
        <end position="31"/>
    </location>
</feature>
<keyword evidence="5" id="KW-0539">Nucleus</keyword>
<dbReference type="Gene3D" id="3.30.160.60">
    <property type="entry name" value="Classic Zinc Finger"/>
    <property type="match status" value="2"/>
</dbReference>
<evidence type="ECO:0000256" key="3">
    <source>
        <dbReference type="ARBA" id="ARBA00022771"/>
    </source>
</evidence>
<evidence type="ECO:0000256" key="4">
    <source>
        <dbReference type="ARBA" id="ARBA00022833"/>
    </source>
</evidence>
<dbReference type="PROSITE" id="PS50157">
    <property type="entry name" value="ZINC_FINGER_C2H2_2"/>
    <property type="match status" value="2"/>
</dbReference>
<reference evidence="10" key="1">
    <citation type="submission" date="2003-08" db="EMBL/GenBank/DDBJ databases">
        <authorList>
            <person name="Birren B."/>
            <person name="Nusbaum C."/>
            <person name="Abebe A."/>
            <person name="Abouelleil A."/>
            <person name="Adekoya E."/>
            <person name="Ait-zahra M."/>
            <person name="Allen N."/>
            <person name="Allen T."/>
            <person name="An P."/>
            <person name="Anderson M."/>
            <person name="Anderson S."/>
            <person name="Arachchi H."/>
            <person name="Armbruster J."/>
            <person name="Bachantsang P."/>
            <person name="Baldwin J."/>
            <person name="Barry A."/>
            <person name="Bayul T."/>
            <person name="Blitshsteyn B."/>
            <person name="Bloom T."/>
            <person name="Blye J."/>
            <person name="Boguslavskiy L."/>
            <person name="Borowsky M."/>
            <person name="Boukhgalter B."/>
            <person name="Brunache A."/>
            <person name="Butler J."/>
            <person name="Calixte N."/>
            <person name="Calvo S."/>
            <person name="Camarata J."/>
            <person name="Campo K."/>
            <person name="Chang J."/>
            <person name="Cheshatsang Y."/>
            <person name="Citroen M."/>
            <person name="Collymore A."/>
            <person name="Considine T."/>
            <person name="Cook A."/>
            <person name="Cooke P."/>
            <person name="Corum B."/>
            <person name="Cuomo C."/>
            <person name="David R."/>
            <person name="Dawoe T."/>
            <person name="Degray S."/>
            <person name="Dodge S."/>
            <person name="Dooley K."/>
            <person name="Dorje P."/>
            <person name="Dorjee K."/>
            <person name="Dorris L."/>
            <person name="Duffey N."/>
            <person name="Dupes A."/>
            <person name="Elkins T."/>
            <person name="Engels R."/>
            <person name="Erickson J."/>
            <person name="Farina A."/>
            <person name="Faro S."/>
            <person name="Ferreira P."/>
            <person name="Fischer H."/>
            <person name="Fitzgerald M."/>
            <person name="Foley K."/>
            <person name="Gage D."/>
            <person name="Galagan J."/>
            <person name="Gearin G."/>
            <person name="Gnerre S."/>
            <person name="Gnirke A."/>
            <person name="Goyette A."/>
            <person name="Graham J."/>
            <person name="Grandbois E."/>
            <person name="Gyaltsen K."/>
            <person name="Hafez N."/>
            <person name="Hagopian D."/>
            <person name="Hagos B."/>
            <person name="Hall J."/>
            <person name="Hatcher B."/>
            <person name="Heller A."/>
            <person name="Higgins H."/>
            <person name="Honan T."/>
            <person name="Horn A."/>
            <person name="Houde N."/>
            <person name="Hughes L."/>
            <person name="Hulme W."/>
            <person name="Husby E."/>
            <person name="Iliev I."/>
            <person name="Jaffe D."/>
            <person name="Jones C."/>
            <person name="Kamal M."/>
            <person name="Kamat A."/>
            <person name="Kamvysselis M."/>
            <person name="Karlsson E."/>
            <person name="Kells C."/>
            <person name="Kieu A."/>
            <person name="Kisner P."/>
            <person name="Kodira C."/>
            <person name="Kulbokas E."/>
            <person name="Labutti K."/>
            <person name="Lama D."/>
            <person name="Landers T."/>
            <person name="Leger J."/>
            <person name="Levine S."/>
            <person name="Lewis D."/>
            <person name="Lewis T."/>
            <person name="Lindblad-toh K."/>
            <person name="Liu X."/>
            <person name="Lokyitsang T."/>
            <person name="Lokyitsang Y."/>
            <person name="Lucien O."/>
            <person name="Lui A."/>
            <person name="Ma L.J."/>
            <person name="Mabbitt R."/>
            <person name="Macdonald J."/>
            <person name="Maclean C."/>
            <person name="Major J."/>
            <person name="Manning J."/>
            <person name="Marabella R."/>
            <person name="Maru K."/>
            <person name="Matthews C."/>
            <person name="Mauceli E."/>
            <person name="Mccarthy M."/>
            <person name="Mcdonough S."/>
            <person name="Mcghee T."/>
            <person name="Meldrim J."/>
            <person name="Meneus L."/>
            <person name="Mesirov J."/>
            <person name="Mihalev A."/>
            <person name="Mihova T."/>
            <person name="Mikkelsen T."/>
            <person name="Mlenga V."/>
            <person name="Moru K."/>
            <person name="Mozes J."/>
            <person name="Mulrain L."/>
            <person name="Munson G."/>
            <person name="Naylor J."/>
            <person name="Newes C."/>
            <person name="Nguyen C."/>
            <person name="Nguyen N."/>
            <person name="Nguyen T."/>
            <person name="Nicol R."/>
            <person name="Nielsen C."/>
            <person name="Nizzari M."/>
            <person name="Norbu C."/>
            <person name="Norbu N."/>
            <person name="O'donnell P."/>
            <person name="Okoawo O."/>
            <person name="O'leary S."/>
            <person name="Omotosho B."/>
            <person name="O'neill K."/>
            <person name="Osman S."/>
            <person name="Parker S."/>
            <person name="Perrin D."/>
            <person name="Phunkhang P."/>
            <person name="Piqani B."/>
            <person name="Purcell S."/>
            <person name="Rachupka T."/>
            <person name="Ramasamy U."/>
            <person name="Rameau R."/>
            <person name="Ray V."/>
            <person name="Raymond C."/>
            <person name="Retta R."/>
            <person name="Richardson S."/>
            <person name="Rise C."/>
            <person name="Rodriguez J."/>
            <person name="Rogers J."/>
            <person name="Rogov P."/>
            <person name="Rutman M."/>
            <person name="Schupbach R."/>
            <person name="Seaman C."/>
            <person name="Settipalli S."/>
            <person name="Sharpe T."/>
            <person name="Sheridan J."/>
            <person name="Sherpa N."/>
            <person name="Shi J."/>
            <person name="Smirnov S."/>
            <person name="Smith C."/>
            <person name="Sougnez C."/>
            <person name="Spencer B."/>
            <person name="Stalker J."/>
            <person name="Stange-thomann N."/>
            <person name="Stavropoulos S."/>
            <person name="Stetson K."/>
            <person name="Stone C."/>
            <person name="Stone S."/>
            <person name="Stubbs M."/>
            <person name="Talamas J."/>
            <person name="Tchuinga P."/>
            <person name="Tenzing P."/>
            <person name="Tesfaye S."/>
            <person name="Theodore J."/>
            <person name="Thoulutsang Y."/>
            <person name="Topham K."/>
            <person name="Towey S."/>
            <person name="Tsamla T."/>
            <person name="Tsomo N."/>
            <person name="Vallee D."/>
            <person name="Vassiliev H."/>
            <person name="Venkataraman V."/>
            <person name="Vinson J."/>
            <person name="Vo A."/>
            <person name="Wade C."/>
            <person name="Wang S."/>
            <person name="Wangchuk T."/>
            <person name="Wangdi T."/>
            <person name="Whittaker C."/>
            <person name="Wilkinson J."/>
            <person name="Wu Y."/>
            <person name="Wyman D."/>
            <person name="Yadav S."/>
            <person name="Yang S."/>
            <person name="Yang X."/>
            <person name="Yeager S."/>
            <person name="Yee E."/>
            <person name="Young G."/>
            <person name="Zainoun J."/>
            <person name="Zembeck L."/>
            <person name="Zimmer A."/>
            <person name="Zody M."/>
            <person name="Lander E."/>
        </authorList>
    </citation>
    <scope>NUCLEOTIDE SEQUENCE [LARGE SCALE GENOMIC DNA]</scope>
</reference>
<evidence type="ECO:0000259" key="8">
    <source>
        <dbReference type="PROSITE" id="PS50157"/>
    </source>
</evidence>
<reference evidence="9" key="3">
    <citation type="submission" date="2025-09" db="UniProtKB">
        <authorList>
            <consortium name="Ensembl"/>
        </authorList>
    </citation>
    <scope>IDENTIFICATION</scope>
</reference>
<dbReference type="PANTHER" id="PTHR24393">
    <property type="entry name" value="ZINC FINGER PROTEIN"/>
    <property type="match status" value="1"/>
</dbReference>
<dbReference type="SMART" id="SM00355">
    <property type="entry name" value="ZnF_C2H2"/>
    <property type="match status" value="2"/>
</dbReference>
<dbReference type="Ensembl" id="ENSCSAVT00000000450.1">
    <property type="protein sequence ID" value="ENSCSAVP00000000445.1"/>
    <property type="gene ID" value="ENSCSAVG00000000259.1"/>
</dbReference>
<dbReference type="InParanoid" id="H2Y547"/>
<dbReference type="GO" id="GO:0008270">
    <property type="term" value="F:zinc ion binding"/>
    <property type="evidence" value="ECO:0007669"/>
    <property type="project" value="UniProtKB-KW"/>
</dbReference>
<reference evidence="9" key="2">
    <citation type="submission" date="2025-08" db="UniProtKB">
        <authorList>
            <consortium name="Ensembl"/>
        </authorList>
    </citation>
    <scope>IDENTIFICATION</scope>
</reference>
<dbReference type="HOGENOM" id="CLU_1647540_0_0_1"/>
<dbReference type="FunFam" id="3.30.160.60:FF:001049">
    <property type="entry name" value="zinc finger protein 319"/>
    <property type="match status" value="1"/>
</dbReference>
<organism evidence="9 10">
    <name type="scientific">Ciona savignyi</name>
    <name type="common">Pacific transparent sea squirt</name>
    <dbReference type="NCBI Taxonomy" id="51511"/>
    <lineage>
        <taxon>Eukaryota</taxon>
        <taxon>Metazoa</taxon>
        <taxon>Chordata</taxon>
        <taxon>Tunicata</taxon>
        <taxon>Ascidiacea</taxon>
        <taxon>Phlebobranchia</taxon>
        <taxon>Cionidae</taxon>
        <taxon>Ciona</taxon>
    </lineage>
</organism>
<evidence type="ECO:0000313" key="9">
    <source>
        <dbReference type="Ensembl" id="ENSCSAVP00000000445.1"/>
    </source>
</evidence>
<evidence type="ECO:0000256" key="6">
    <source>
        <dbReference type="PROSITE-ProRule" id="PRU00042"/>
    </source>
</evidence>
<sequence length="161" mass="18253">PISFTRDPKSAKRQPRVKPISHKVTTPNNVNPVGVSNSTLAKRFSCQICGYSTDRSSHYNRHARTHSDERPFSCDACGKRFKIDTYLKKHRCSMRQLHPDNMALQNSHEIDAQNIETLKQPLGSHLNTHPQICMTCGLWLPDRMECSNHICQGPMPVLGSM</sequence>
<dbReference type="GO" id="GO:0001228">
    <property type="term" value="F:DNA-binding transcription activator activity, RNA polymerase II-specific"/>
    <property type="evidence" value="ECO:0007669"/>
    <property type="project" value="TreeGrafter"/>
</dbReference>
<dbReference type="SUPFAM" id="SSF57667">
    <property type="entry name" value="beta-beta-alpha zinc fingers"/>
    <property type="match status" value="1"/>
</dbReference>
<feature type="domain" description="C2H2-type" evidence="8">
    <location>
        <begin position="72"/>
        <end position="103"/>
    </location>
</feature>
<dbReference type="InterPro" id="IPR013087">
    <property type="entry name" value="Znf_C2H2_type"/>
</dbReference>
<dbReference type="FunFam" id="3.30.160.60:FF:000100">
    <property type="entry name" value="Zinc finger 45-like"/>
    <property type="match status" value="1"/>
</dbReference>
<evidence type="ECO:0000256" key="2">
    <source>
        <dbReference type="ARBA" id="ARBA00022737"/>
    </source>
</evidence>
<dbReference type="GO" id="GO:0005634">
    <property type="term" value="C:nucleus"/>
    <property type="evidence" value="ECO:0007669"/>
    <property type="project" value="TreeGrafter"/>
</dbReference>
<dbReference type="PANTHER" id="PTHR24393:SF34">
    <property type="entry name" value="PR_SET DOMAIN 13"/>
    <property type="match status" value="1"/>
</dbReference>
<feature type="domain" description="C2H2-type" evidence="8">
    <location>
        <begin position="44"/>
        <end position="71"/>
    </location>
</feature>
<accession>H2Y547</accession>
<dbReference type="GO" id="GO:0000978">
    <property type="term" value="F:RNA polymerase II cis-regulatory region sequence-specific DNA binding"/>
    <property type="evidence" value="ECO:0007669"/>
    <property type="project" value="TreeGrafter"/>
</dbReference>
<keyword evidence="10" id="KW-1185">Reference proteome</keyword>
<keyword evidence="2" id="KW-0677">Repeat</keyword>
<keyword evidence="4" id="KW-0862">Zinc</keyword>
<feature type="compositionally biased region" description="Basic and acidic residues" evidence="7">
    <location>
        <begin position="1"/>
        <end position="10"/>
    </location>
</feature>
<name>H2Y547_CIOSA</name>
<keyword evidence="1" id="KW-0479">Metal-binding</keyword>
<dbReference type="STRING" id="51511.ENSCSAVP00000000445"/>
<dbReference type="InterPro" id="IPR036236">
    <property type="entry name" value="Znf_C2H2_sf"/>
</dbReference>
<evidence type="ECO:0000256" key="1">
    <source>
        <dbReference type="ARBA" id="ARBA00022723"/>
    </source>
</evidence>
<proteinExistence type="predicted"/>
<feature type="compositionally biased region" description="Basic residues" evidence="7">
    <location>
        <begin position="11"/>
        <end position="21"/>
    </location>
</feature>
<protein>
    <recommendedName>
        <fullName evidence="8">C2H2-type domain-containing protein</fullName>
    </recommendedName>
</protein>
<keyword evidence="3 6" id="KW-0863">Zinc-finger</keyword>
<evidence type="ECO:0000313" key="10">
    <source>
        <dbReference type="Proteomes" id="UP000007875"/>
    </source>
</evidence>
<evidence type="ECO:0000256" key="5">
    <source>
        <dbReference type="ARBA" id="ARBA00023242"/>
    </source>
</evidence>
<evidence type="ECO:0000256" key="7">
    <source>
        <dbReference type="SAM" id="MobiDB-lite"/>
    </source>
</evidence>
<dbReference type="AlphaFoldDB" id="H2Y547"/>
<dbReference type="Proteomes" id="UP000007875">
    <property type="component" value="Unassembled WGS sequence"/>
</dbReference>